<organism evidence="1 2">
    <name type="scientific">Ooceraea biroi</name>
    <name type="common">Clonal raider ant</name>
    <name type="synonym">Cerapachys biroi</name>
    <dbReference type="NCBI Taxonomy" id="2015173"/>
    <lineage>
        <taxon>Eukaryota</taxon>
        <taxon>Metazoa</taxon>
        <taxon>Ecdysozoa</taxon>
        <taxon>Arthropoda</taxon>
        <taxon>Hexapoda</taxon>
        <taxon>Insecta</taxon>
        <taxon>Pterygota</taxon>
        <taxon>Neoptera</taxon>
        <taxon>Endopterygota</taxon>
        <taxon>Hymenoptera</taxon>
        <taxon>Apocrita</taxon>
        <taxon>Aculeata</taxon>
        <taxon>Formicoidea</taxon>
        <taxon>Formicidae</taxon>
        <taxon>Dorylinae</taxon>
        <taxon>Ooceraea</taxon>
    </lineage>
</organism>
<dbReference type="Proteomes" id="UP000053097">
    <property type="component" value="Unassembled WGS sequence"/>
</dbReference>
<evidence type="ECO:0000313" key="1">
    <source>
        <dbReference type="EMBL" id="EZA53159.1"/>
    </source>
</evidence>
<name>A0A026WDR4_OOCBI</name>
<keyword evidence="2" id="KW-1185">Reference proteome</keyword>
<dbReference type="OMA" id="RVNPYDQ"/>
<protein>
    <submittedName>
        <fullName evidence="1">Uncharacterized protein</fullName>
    </submittedName>
</protein>
<gene>
    <name evidence="1" type="ORF">X777_06238</name>
</gene>
<dbReference type="OrthoDB" id="416093at2759"/>
<evidence type="ECO:0000313" key="2">
    <source>
        <dbReference type="Proteomes" id="UP000053097"/>
    </source>
</evidence>
<dbReference type="AlphaFoldDB" id="A0A026WDR4"/>
<accession>A0A026WDR4</accession>
<dbReference type="EMBL" id="KK107293">
    <property type="protein sequence ID" value="EZA53159.1"/>
    <property type="molecule type" value="Genomic_DNA"/>
</dbReference>
<proteinExistence type="predicted"/>
<reference evidence="1 2" key="1">
    <citation type="journal article" date="2014" name="Curr. Biol.">
        <title>The genome of the clonal raider ant Cerapachys biroi.</title>
        <authorList>
            <person name="Oxley P.R."/>
            <person name="Ji L."/>
            <person name="Fetter-Pruneda I."/>
            <person name="McKenzie S.K."/>
            <person name="Li C."/>
            <person name="Hu H."/>
            <person name="Zhang G."/>
            <person name="Kronauer D.J."/>
        </authorList>
    </citation>
    <scope>NUCLEOTIDE SEQUENCE [LARGE SCALE GENOMIC DNA]</scope>
</reference>
<sequence>MAADGVADGDYLGAYSRFFAEFVARVNPDDQLPVKVSAYDVSEGELVGEIVSVTLQYLNQT</sequence>